<reference evidence="12" key="1">
    <citation type="submission" date="2023-01" db="EMBL/GenBank/DDBJ databases">
        <title>Genome assembly of the deep-sea coral Lophelia pertusa.</title>
        <authorList>
            <person name="Herrera S."/>
            <person name="Cordes E."/>
        </authorList>
    </citation>
    <scope>NUCLEOTIDE SEQUENCE</scope>
    <source>
        <strain evidence="12">USNM1676648</strain>
        <tissue evidence="12">Polyp</tissue>
    </source>
</reference>
<dbReference type="PANTHER" id="PTHR45695">
    <property type="entry name" value="LEUCOKININ RECEPTOR-RELATED"/>
    <property type="match status" value="1"/>
</dbReference>
<dbReference type="InterPro" id="IPR000611">
    <property type="entry name" value="NPY_rcpt"/>
</dbReference>
<dbReference type="PROSITE" id="PS00237">
    <property type="entry name" value="G_PROTEIN_RECEP_F1_1"/>
    <property type="match status" value="1"/>
</dbReference>
<evidence type="ECO:0000256" key="5">
    <source>
        <dbReference type="ARBA" id="ARBA00023040"/>
    </source>
</evidence>
<keyword evidence="6 10" id="KW-0472">Membrane</keyword>
<dbReference type="GO" id="GO:0005886">
    <property type="term" value="C:plasma membrane"/>
    <property type="evidence" value="ECO:0007669"/>
    <property type="project" value="TreeGrafter"/>
</dbReference>
<evidence type="ECO:0000259" key="11">
    <source>
        <dbReference type="PROSITE" id="PS50262"/>
    </source>
</evidence>
<sequence>MVDNRSKNQTLKRPNEFIQCKRVMFLMSLNGNSMTIYIVLTKPCMRSVTNCLIANMAIADLFMTFSAMPYSAAYAYVGSSWLGSTMGMITCKILHFSVALSIVASIFTLVVIALDRFFAVVYPLKRPSVIRNISVVSTVIWVLSILSTSPYLYYYKALLLQNGNYHCFVSWELDSWDASRIYFSFVFISLYAVPLFIIAVFYSIMSFKLWIRRIPGNPTAANLRHAAISKRRTIKKLIIIVIVFALCWLPAHLMHLFIFFDEETYLEIPALLRLISFGVSHANSAINPYLYIALNRNFRRAYVDVLQSCCSHAGNLVRSISREATRRHRTRI</sequence>
<dbReference type="SUPFAM" id="SSF81321">
    <property type="entry name" value="Family A G protein-coupled receptor-like"/>
    <property type="match status" value="1"/>
</dbReference>
<feature type="transmembrane region" description="Helical" evidence="10">
    <location>
        <begin position="237"/>
        <end position="258"/>
    </location>
</feature>
<dbReference type="Proteomes" id="UP001163046">
    <property type="component" value="Unassembled WGS sequence"/>
</dbReference>
<comment type="caution">
    <text evidence="12">The sequence shown here is derived from an EMBL/GenBank/DDBJ whole genome shotgun (WGS) entry which is preliminary data.</text>
</comment>
<dbReference type="PANTHER" id="PTHR45695:SF9">
    <property type="entry name" value="LEUCOKININ RECEPTOR"/>
    <property type="match status" value="1"/>
</dbReference>
<gene>
    <name evidence="12" type="ORF">OS493_024468</name>
</gene>
<evidence type="ECO:0000256" key="3">
    <source>
        <dbReference type="ARBA" id="ARBA00022692"/>
    </source>
</evidence>
<organism evidence="12 13">
    <name type="scientific">Desmophyllum pertusum</name>
    <dbReference type="NCBI Taxonomy" id="174260"/>
    <lineage>
        <taxon>Eukaryota</taxon>
        <taxon>Metazoa</taxon>
        <taxon>Cnidaria</taxon>
        <taxon>Anthozoa</taxon>
        <taxon>Hexacorallia</taxon>
        <taxon>Scleractinia</taxon>
        <taxon>Caryophylliina</taxon>
        <taxon>Caryophylliidae</taxon>
        <taxon>Desmophyllum</taxon>
    </lineage>
</organism>
<dbReference type="AlphaFoldDB" id="A0A9W9YA66"/>
<evidence type="ECO:0000256" key="9">
    <source>
        <dbReference type="RuleBase" id="RU000688"/>
    </source>
</evidence>
<dbReference type="InterPro" id="IPR000276">
    <property type="entry name" value="GPCR_Rhodpsn"/>
</dbReference>
<feature type="transmembrane region" description="Helical" evidence="10">
    <location>
        <begin position="270"/>
        <end position="292"/>
    </location>
</feature>
<dbReference type="FunFam" id="1.20.1070.10:FF:000291">
    <property type="entry name" value="Predicted protein"/>
    <property type="match status" value="1"/>
</dbReference>
<dbReference type="PRINTS" id="PR01012">
    <property type="entry name" value="NRPEPTIDEYR"/>
</dbReference>
<comment type="similarity">
    <text evidence="2 9">Belongs to the G-protein coupled receptor 1 family.</text>
</comment>
<evidence type="ECO:0000256" key="8">
    <source>
        <dbReference type="ARBA" id="ARBA00023224"/>
    </source>
</evidence>
<feature type="transmembrane region" description="Helical" evidence="10">
    <location>
        <begin position="135"/>
        <end position="154"/>
    </location>
</feature>
<proteinExistence type="inferred from homology"/>
<dbReference type="PRINTS" id="PR00237">
    <property type="entry name" value="GPCRRHODOPSN"/>
</dbReference>
<keyword evidence="5 9" id="KW-0297">G-protein coupled receptor</keyword>
<evidence type="ECO:0000256" key="6">
    <source>
        <dbReference type="ARBA" id="ARBA00023136"/>
    </source>
</evidence>
<accession>A0A9W9YA66</accession>
<keyword evidence="13" id="KW-1185">Reference proteome</keyword>
<dbReference type="PROSITE" id="PS50262">
    <property type="entry name" value="G_PROTEIN_RECEP_F1_2"/>
    <property type="match status" value="1"/>
</dbReference>
<dbReference type="InterPro" id="IPR017452">
    <property type="entry name" value="GPCR_Rhodpsn_7TM"/>
</dbReference>
<evidence type="ECO:0000256" key="7">
    <source>
        <dbReference type="ARBA" id="ARBA00023170"/>
    </source>
</evidence>
<dbReference type="SMART" id="SM01381">
    <property type="entry name" value="7TM_GPCR_Srsx"/>
    <property type="match status" value="1"/>
</dbReference>
<keyword evidence="4 10" id="KW-1133">Transmembrane helix</keyword>
<evidence type="ECO:0000256" key="4">
    <source>
        <dbReference type="ARBA" id="ARBA00022989"/>
    </source>
</evidence>
<feature type="domain" description="G-protein coupled receptors family 1 profile" evidence="11">
    <location>
        <begin position="31"/>
        <end position="291"/>
    </location>
</feature>
<keyword evidence="7 9" id="KW-0675">Receptor</keyword>
<dbReference type="Pfam" id="PF00001">
    <property type="entry name" value="7tm_1"/>
    <property type="match status" value="1"/>
</dbReference>
<dbReference type="OrthoDB" id="5964776at2759"/>
<evidence type="ECO:0000256" key="1">
    <source>
        <dbReference type="ARBA" id="ARBA00004141"/>
    </source>
</evidence>
<comment type="subcellular location">
    <subcellularLocation>
        <location evidence="1">Membrane</location>
        <topology evidence="1">Multi-pass membrane protein</topology>
    </subcellularLocation>
</comment>
<evidence type="ECO:0000313" key="12">
    <source>
        <dbReference type="EMBL" id="KAJ7328552.1"/>
    </source>
</evidence>
<feature type="transmembrane region" description="Helical" evidence="10">
    <location>
        <begin position="93"/>
        <end position="114"/>
    </location>
</feature>
<keyword evidence="8 9" id="KW-0807">Transducer</keyword>
<evidence type="ECO:0000256" key="2">
    <source>
        <dbReference type="ARBA" id="ARBA00010663"/>
    </source>
</evidence>
<evidence type="ECO:0000256" key="10">
    <source>
        <dbReference type="SAM" id="Phobius"/>
    </source>
</evidence>
<feature type="transmembrane region" description="Helical" evidence="10">
    <location>
        <begin position="52"/>
        <end position="73"/>
    </location>
</feature>
<evidence type="ECO:0000313" key="13">
    <source>
        <dbReference type="Proteomes" id="UP001163046"/>
    </source>
</evidence>
<dbReference type="Gene3D" id="1.20.1070.10">
    <property type="entry name" value="Rhodopsin 7-helix transmembrane proteins"/>
    <property type="match status" value="1"/>
</dbReference>
<name>A0A9W9YA66_9CNID</name>
<dbReference type="EMBL" id="MU827796">
    <property type="protein sequence ID" value="KAJ7328552.1"/>
    <property type="molecule type" value="Genomic_DNA"/>
</dbReference>
<protein>
    <recommendedName>
        <fullName evidence="11">G-protein coupled receptors family 1 profile domain-containing protein</fullName>
    </recommendedName>
</protein>
<dbReference type="GO" id="GO:0004983">
    <property type="term" value="F:neuropeptide Y receptor activity"/>
    <property type="evidence" value="ECO:0007669"/>
    <property type="project" value="InterPro"/>
</dbReference>
<keyword evidence="3 9" id="KW-0812">Transmembrane</keyword>
<feature type="transmembrane region" description="Helical" evidence="10">
    <location>
        <begin position="181"/>
        <end position="204"/>
    </location>
</feature>